<dbReference type="Pfam" id="PF01921">
    <property type="entry name" value="tRNA-synt_1f"/>
    <property type="match status" value="1"/>
</dbReference>
<feature type="compositionally biased region" description="Basic and acidic residues" evidence="11">
    <location>
        <begin position="1"/>
        <end position="10"/>
    </location>
</feature>
<comment type="caution">
    <text evidence="12">The sequence shown here is derived from an EMBL/GenBank/DDBJ whole genome shotgun (WGS) entry which is preliminary data.</text>
</comment>
<comment type="catalytic activity">
    <reaction evidence="9 10">
        <text>tRNA(Lys) + L-lysine + ATP = L-lysyl-tRNA(Lys) + AMP + diphosphate</text>
        <dbReference type="Rhea" id="RHEA:20792"/>
        <dbReference type="Rhea" id="RHEA-COMP:9696"/>
        <dbReference type="Rhea" id="RHEA-COMP:9697"/>
        <dbReference type="ChEBI" id="CHEBI:30616"/>
        <dbReference type="ChEBI" id="CHEBI:32551"/>
        <dbReference type="ChEBI" id="CHEBI:33019"/>
        <dbReference type="ChEBI" id="CHEBI:78442"/>
        <dbReference type="ChEBI" id="CHEBI:78529"/>
        <dbReference type="ChEBI" id="CHEBI:456215"/>
        <dbReference type="EC" id="6.1.1.6"/>
    </reaction>
</comment>
<sequence length="564" mass="64424">MRDNGSETKKQNPSGKSGKQLTNPAREEDFALFWADQLAEKIIGRDKFRYSDRKFAKQSEFIVKTSASISGVLHIGRLSDTMRGATVYRALLDAGKKARFIWVAEDMDPLRKIPAGVPESYEKFIGTSVSTLPDAEGCHDSYAGHHTDEYFKVLHNFVFEDMKRYSMQDEYRKGNFNRFIARLLENSEVIREIQNKHRTNPLKKEWSPWTPVCENCGKIVTPRVKSTEDKKITYTCQDYLFETTVAKGCGHKGEADPMKDAGKLAWKSEWAAQWARWMVSTEGAGKEYQVPNSAFWINAEIAERVLDFPSPEPIFYEHLTIDGIKMSASLGNVVYPRQWLEVASPQLLRFFYNKRIMTERSFSWKELPLLYDEYDKAAAVFFDKLTIENEKERAHIKRLYGISGAPKSPERPIGLSFAHAAMVAQVFDREEDIVNSLEKTGHYDKANHNQIMGRIMLARAWIGAYAPEELKYVLQLEVSGNVKSKLSQQQSNALKALAIKLASQKWEEKELYNECYNIAKGSGLQPAEFFRAAYLVLLNKERGPKLAPFLIALGEKAVKLFEKV</sequence>
<evidence type="ECO:0000256" key="6">
    <source>
        <dbReference type="ARBA" id="ARBA00022840"/>
    </source>
</evidence>
<keyword evidence="5 10" id="KW-0547">Nucleotide-binding</keyword>
<comment type="similarity">
    <text evidence="2 10">Belongs to the class-I aminoacyl-tRNA synthetase family.</text>
</comment>
<dbReference type="Gene3D" id="6.10.20.10">
    <property type="entry name" value="Lysine tRNA ligase, stem contact fold domain"/>
    <property type="match status" value="1"/>
</dbReference>
<dbReference type="HAMAP" id="MF_00177">
    <property type="entry name" value="Lys_tRNA_synth_class1"/>
    <property type="match status" value="1"/>
</dbReference>
<evidence type="ECO:0000256" key="5">
    <source>
        <dbReference type="ARBA" id="ARBA00022741"/>
    </source>
</evidence>
<evidence type="ECO:0000313" key="13">
    <source>
        <dbReference type="Proteomes" id="UP000565078"/>
    </source>
</evidence>
<evidence type="ECO:0000256" key="10">
    <source>
        <dbReference type="HAMAP-Rule" id="MF_00177"/>
    </source>
</evidence>
<name>A0A7J4IVM4_9ARCH</name>
<keyword evidence="4 10" id="KW-0436">Ligase</keyword>
<dbReference type="SUPFAM" id="SSF52374">
    <property type="entry name" value="Nucleotidylyl transferase"/>
    <property type="match status" value="1"/>
</dbReference>
<dbReference type="SUPFAM" id="SSF48163">
    <property type="entry name" value="An anticodon-binding domain of class I aminoacyl-tRNA synthetases"/>
    <property type="match status" value="1"/>
</dbReference>
<dbReference type="GO" id="GO:0000049">
    <property type="term" value="F:tRNA binding"/>
    <property type="evidence" value="ECO:0007669"/>
    <property type="project" value="InterPro"/>
</dbReference>
<evidence type="ECO:0000256" key="3">
    <source>
        <dbReference type="ARBA" id="ARBA00022490"/>
    </source>
</evidence>
<dbReference type="Gene3D" id="1.10.10.770">
    <property type="match status" value="1"/>
</dbReference>
<evidence type="ECO:0000256" key="2">
    <source>
        <dbReference type="ARBA" id="ARBA00005594"/>
    </source>
</evidence>
<evidence type="ECO:0000313" key="12">
    <source>
        <dbReference type="EMBL" id="HIH09571.1"/>
    </source>
</evidence>
<dbReference type="InterPro" id="IPR002904">
    <property type="entry name" value="Lys-tRNA-ligase"/>
</dbReference>
<dbReference type="Proteomes" id="UP000565078">
    <property type="component" value="Unassembled WGS sequence"/>
</dbReference>
<evidence type="ECO:0000256" key="4">
    <source>
        <dbReference type="ARBA" id="ARBA00022598"/>
    </source>
</evidence>
<organism evidence="12 13">
    <name type="scientific">Candidatus Iainarchaeum sp</name>
    <dbReference type="NCBI Taxonomy" id="3101447"/>
    <lineage>
        <taxon>Archaea</taxon>
        <taxon>Candidatus Iainarchaeota</taxon>
        <taxon>Candidatus Iainarchaeia</taxon>
        <taxon>Candidatus Iainarchaeales</taxon>
        <taxon>Candidatus Iainarchaeaceae</taxon>
        <taxon>Candidatus Iainarchaeum</taxon>
    </lineage>
</organism>
<gene>
    <name evidence="10 12" type="primary">lysS</name>
    <name evidence="12" type="ORF">HA254_02770</name>
</gene>
<feature type="short sequence motif" description="'HIGH' region" evidence="10">
    <location>
        <begin position="69"/>
        <end position="77"/>
    </location>
</feature>
<keyword evidence="6 10" id="KW-0067">ATP-binding</keyword>
<dbReference type="InterPro" id="IPR020751">
    <property type="entry name" value="aa-tRNA-synth_I_codon-bd_sub2"/>
</dbReference>
<keyword evidence="8 10" id="KW-0030">Aminoacyl-tRNA synthetase</keyword>
<protein>
    <recommendedName>
        <fullName evidence="10">Lysine--tRNA ligase</fullName>
        <ecNumber evidence="10">6.1.1.6</ecNumber>
    </recommendedName>
    <alternativeName>
        <fullName evidence="10">Lysyl-tRNA synthetase</fullName>
        <shortName evidence="10">LysRS</shortName>
    </alternativeName>
</protein>
<dbReference type="InterPro" id="IPR042078">
    <property type="entry name" value="Lys-tRNA-ligase_SC_fold"/>
</dbReference>
<evidence type="ECO:0000256" key="11">
    <source>
        <dbReference type="SAM" id="MobiDB-lite"/>
    </source>
</evidence>
<feature type="compositionally biased region" description="Polar residues" evidence="11">
    <location>
        <begin position="11"/>
        <end position="22"/>
    </location>
</feature>
<keyword evidence="7 10" id="KW-0648">Protein biosynthesis</keyword>
<comment type="subcellular location">
    <subcellularLocation>
        <location evidence="1 10">Cytoplasm</location>
    </subcellularLocation>
</comment>
<dbReference type="Gene3D" id="1.10.10.350">
    <property type="match status" value="1"/>
</dbReference>
<dbReference type="Gene3D" id="3.40.50.620">
    <property type="entry name" value="HUPs"/>
    <property type="match status" value="2"/>
</dbReference>
<dbReference type="InterPro" id="IPR014729">
    <property type="entry name" value="Rossmann-like_a/b/a_fold"/>
</dbReference>
<dbReference type="GO" id="GO:0005737">
    <property type="term" value="C:cytoplasm"/>
    <property type="evidence" value="ECO:0007669"/>
    <property type="project" value="UniProtKB-SubCell"/>
</dbReference>
<evidence type="ECO:0000256" key="8">
    <source>
        <dbReference type="ARBA" id="ARBA00023146"/>
    </source>
</evidence>
<reference evidence="13" key="1">
    <citation type="journal article" date="2020" name="bioRxiv">
        <title>A rank-normalized archaeal taxonomy based on genome phylogeny resolves widespread incomplete and uneven classifications.</title>
        <authorList>
            <person name="Rinke C."/>
            <person name="Chuvochina M."/>
            <person name="Mussig A.J."/>
            <person name="Chaumeil P.-A."/>
            <person name="Waite D.W."/>
            <person name="Whitman W.B."/>
            <person name="Parks D.H."/>
            <person name="Hugenholtz P."/>
        </authorList>
    </citation>
    <scope>NUCLEOTIDE SEQUENCE [LARGE SCALE GENOMIC DNA]</scope>
</reference>
<dbReference type="GO" id="GO:0005524">
    <property type="term" value="F:ATP binding"/>
    <property type="evidence" value="ECO:0007669"/>
    <property type="project" value="UniProtKB-UniRule"/>
</dbReference>
<comment type="caution">
    <text evidence="10">Lacks conserved residue(s) required for the propagation of feature annotation.</text>
</comment>
<dbReference type="InterPro" id="IPR008925">
    <property type="entry name" value="aa_tRNA-synth_I_cd-bd_sf"/>
</dbReference>
<feature type="region of interest" description="Disordered" evidence="11">
    <location>
        <begin position="1"/>
        <end position="22"/>
    </location>
</feature>
<evidence type="ECO:0000256" key="1">
    <source>
        <dbReference type="ARBA" id="ARBA00004496"/>
    </source>
</evidence>
<dbReference type="NCBIfam" id="TIGR00467">
    <property type="entry name" value="lysS_arch"/>
    <property type="match status" value="1"/>
</dbReference>
<accession>A0A7J4IVM4</accession>
<proteinExistence type="inferred from homology"/>
<dbReference type="AlphaFoldDB" id="A0A7J4IVM4"/>
<dbReference type="EC" id="6.1.1.6" evidence="10"/>
<dbReference type="PANTHER" id="PTHR37940:SF1">
    <property type="entry name" value="LYSINE--TRNA LIGASE"/>
    <property type="match status" value="1"/>
</dbReference>
<evidence type="ECO:0000256" key="9">
    <source>
        <dbReference type="ARBA" id="ARBA00048573"/>
    </source>
</evidence>
<dbReference type="PANTHER" id="PTHR37940">
    <property type="entry name" value="LYSINE--TRNA LIGASE"/>
    <property type="match status" value="1"/>
</dbReference>
<evidence type="ECO:0000256" key="7">
    <source>
        <dbReference type="ARBA" id="ARBA00022917"/>
    </source>
</evidence>
<dbReference type="GO" id="GO:0004824">
    <property type="term" value="F:lysine-tRNA ligase activity"/>
    <property type="evidence" value="ECO:0007669"/>
    <property type="project" value="UniProtKB-UniRule"/>
</dbReference>
<dbReference type="GO" id="GO:0006430">
    <property type="term" value="P:lysyl-tRNA aminoacylation"/>
    <property type="evidence" value="ECO:0007669"/>
    <property type="project" value="UniProtKB-UniRule"/>
</dbReference>
<keyword evidence="3 10" id="KW-0963">Cytoplasm</keyword>
<dbReference type="EMBL" id="DUGC01000049">
    <property type="protein sequence ID" value="HIH09571.1"/>
    <property type="molecule type" value="Genomic_DNA"/>
</dbReference>